<dbReference type="AlphaFoldDB" id="A0A0R1T9X1"/>
<dbReference type="EMBL" id="AZFH01000157">
    <property type="protein sequence ID" value="KRL78119.1"/>
    <property type="molecule type" value="Genomic_DNA"/>
</dbReference>
<evidence type="ECO:0000313" key="2">
    <source>
        <dbReference type="Proteomes" id="UP000051048"/>
    </source>
</evidence>
<evidence type="ECO:0000313" key="1">
    <source>
        <dbReference type="EMBL" id="KRL78119.1"/>
    </source>
</evidence>
<name>A0A0R1T9X1_9LACO</name>
<reference evidence="1 2" key="1">
    <citation type="journal article" date="2015" name="Genome Announc.">
        <title>Expanding the biotechnology potential of lactobacilli through comparative genomics of 213 strains and associated genera.</title>
        <authorList>
            <person name="Sun Z."/>
            <person name="Harris H.M."/>
            <person name="McCann A."/>
            <person name="Guo C."/>
            <person name="Argimon S."/>
            <person name="Zhang W."/>
            <person name="Yang X."/>
            <person name="Jeffery I.B."/>
            <person name="Cooney J.C."/>
            <person name="Kagawa T.F."/>
            <person name="Liu W."/>
            <person name="Song Y."/>
            <person name="Salvetti E."/>
            <person name="Wrobel A."/>
            <person name="Rasinkangas P."/>
            <person name="Parkhill J."/>
            <person name="Rea M.C."/>
            <person name="O'Sullivan O."/>
            <person name="Ritari J."/>
            <person name="Douillard F.P."/>
            <person name="Paul Ross R."/>
            <person name="Yang R."/>
            <person name="Briner A.E."/>
            <person name="Felis G.E."/>
            <person name="de Vos W.M."/>
            <person name="Barrangou R."/>
            <person name="Klaenhammer T.R."/>
            <person name="Caufield P.W."/>
            <person name="Cui Y."/>
            <person name="Zhang H."/>
            <person name="O'Toole P.W."/>
        </authorList>
    </citation>
    <scope>NUCLEOTIDE SEQUENCE [LARGE SCALE GENOMIC DNA]</scope>
    <source>
        <strain evidence="1 2">DSM 15833</strain>
    </source>
</reference>
<dbReference type="STRING" id="1423740.FC36_GL001169"/>
<accession>A0A0R1T9X1</accession>
<protein>
    <submittedName>
        <fullName evidence="1">Uncharacterized protein</fullName>
    </submittedName>
</protein>
<dbReference type="Proteomes" id="UP000051048">
    <property type="component" value="Unassembled WGS sequence"/>
</dbReference>
<dbReference type="PATRIC" id="fig|1423740.3.peg.1259"/>
<dbReference type="RefSeq" id="WP_023859210.1">
    <property type="nucleotide sequence ID" value="NZ_AZFH01000157.1"/>
</dbReference>
<gene>
    <name evidence="1" type="ORF">FC36_GL001169</name>
</gene>
<sequence length="142" mass="16162">MTTQEIINKLNEEPVTLAVFNFEDKSLEIKHQTLKERLSDSAEEGALVSGRELLHLSAEGAVPTVYLDDVEEGIHIDNIYCVTTEEVYDLGTTYESAKSYLSDGYVSQLTNTQPIDDDIEYWETMFGYKEITVFDEEELTFS</sequence>
<organism evidence="1 2">
    <name type="scientific">Ligilactobacillus equi DSM 15833 = JCM 10991</name>
    <dbReference type="NCBI Taxonomy" id="1423740"/>
    <lineage>
        <taxon>Bacteria</taxon>
        <taxon>Bacillati</taxon>
        <taxon>Bacillota</taxon>
        <taxon>Bacilli</taxon>
        <taxon>Lactobacillales</taxon>
        <taxon>Lactobacillaceae</taxon>
        <taxon>Ligilactobacillus</taxon>
    </lineage>
</organism>
<proteinExistence type="predicted"/>
<dbReference type="OrthoDB" id="2311687at2"/>
<comment type="caution">
    <text evidence="1">The sequence shown here is derived from an EMBL/GenBank/DDBJ whole genome shotgun (WGS) entry which is preliminary data.</text>
</comment>